<proteinExistence type="predicted"/>
<accession>A0ABQ9XT73</accession>
<keyword evidence="2" id="KW-1185">Reference proteome</keyword>
<dbReference type="EMBL" id="JARBJD010000075">
    <property type="protein sequence ID" value="KAK2954685.1"/>
    <property type="molecule type" value="Genomic_DNA"/>
</dbReference>
<reference evidence="1 2" key="1">
    <citation type="journal article" date="2022" name="bioRxiv">
        <title>Genomics of Preaxostyla Flagellates Illuminates Evolutionary Transitions and the Path Towards Mitochondrial Loss.</title>
        <authorList>
            <person name="Novak L.V.F."/>
            <person name="Treitli S.C."/>
            <person name="Pyrih J."/>
            <person name="Halakuc P."/>
            <person name="Pipaliya S.V."/>
            <person name="Vacek V."/>
            <person name="Brzon O."/>
            <person name="Soukal P."/>
            <person name="Eme L."/>
            <person name="Dacks J.B."/>
            <person name="Karnkowska A."/>
            <person name="Elias M."/>
            <person name="Hampl V."/>
        </authorList>
    </citation>
    <scope>NUCLEOTIDE SEQUENCE [LARGE SCALE GENOMIC DNA]</scope>
    <source>
        <strain evidence="1">NAU3</strain>
        <tissue evidence="1">Gut</tissue>
    </source>
</reference>
<dbReference type="Proteomes" id="UP001281761">
    <property type="component" value="Unassembled WGS sequence"/>
</dbReference>
<gene>
    <name evidence="1" type="ORF">BLNAU_10340</name>
</gene>
<evidence type="ECO:0000313" key="2">
    <source>
        <dbReference type="Proteomes" id="UP001281761"/>
    </source>
</evidence>
<name>A0ABQ9XT73_9EUKA</name>
<organism evidence="1 2">
    <name type="scientific">Blattamonas nauphoetae</name>
    <dbReference type="NCBI Taxonomy" id="2049346"/>
    <lineage>
        <taxon>Eukaryota</taxon>
        <taxon>Metamonada</taxon>
        <taxon>Preaxostyla</taxon>
        <taxon>Oxymonadida</taxon>
        <taxon>Blattamonas</taxon>
    </lineage>
</organism>
<protein>
    <submittedName>
        <fullName evidence="1">Uncharacterized protein</fullName>
    </submittedName>
</protein>
<sequence length="75" mass="8671">MHRLGAGNSRVEGWRIDKKKFEEIYAKITQDRKQTVTSGMNWPILNKNAVFGKQYRKEGKKIARKAPKPKASKVQ</sequence>
<comment type="caution">
    <text evidence="1">The sequence shown here is derived from an EMBL/GenBank/DDBJ whole genome shotgun (WGS) entry which is preliminary data.</text>
</comment>
<evidence type="ECO:0000313" key="1">
    <source>
        <dbReference type="EMBL" id="KAK2954685.1"/>
    </source>
</evidence>